<dbReference type="Gene3D" id="3.30.420.40">
    <property type="match status" value="1"/>
</dbReference>
<dbReference type="Pfam" id="PF02541">
    <property type="entry name" value="Ppx-GppA"/>
    <property type="match status" value="1"/>
</dbReference>
<dbReference type="EMBL" id="CADCVS010000611">
    <property type="protein sequence ID" value="CAA9540047.1"/>
    <property type="molecule type" value="Genomic_DNA"/>
</dbReference>
<dbReference type="InterPro" id="IPR003607">
    <property type="entry name" value="HD/PDEase_dom"/>
</dbReference>
<dbReference type="PANTHER" id="PTHR30005:SF0">
    <property type="entry name" value="RETROGRADE REGULATION PROTEIN 2"/>
    <property type="match status" value="1"/>
</dbReference>
<dbReference type="PIRSF" id="PIRSF001267">
    <property type="entry name" value="Pyrophosphatase_GppA_Ppx"/>
    <property type="match status" value="1"/>
</dbReference>
<feature type="domain" description="Ppx/GppA phosphatase N-terminal" evidence="3">
    <location>
        <begin position="39"/>
        <end position="310"/>
    </location>
</feature>
<dbReference type="AlphaFoldDB" id="A0A6J4U4B9"/>
<dbReference type="SUPFAM" id="SSF109604">
    <property type="entry name" value="HD-domain/PDEase-like"/>
    <property type="match status" value="1"/>
</dbReference>
<evidence type="ECO:0000256" key="1">
    <source>
        <dbReference type="ARBA" id="ARBA00007125"/>
    </source>
</evidence>
<dbReference type="Pfam" id="PF21447">
    <property type="entry name" value="Ppx-GppA_III"/>
    <property type="match status" value="1"/>
</dbReference>
<proteinExistence type="inferred from homology"/>
<protein>
    <submittedName>
        <fullName evidence="5">Exopolyphosphatase</fullName>
        <ecNumber evidence="5">3.6.1.11</ecNumber>
    </submittedName>
</protein>
<evidence type="ECO:0000259" key="3">
    <source>
        <dbReference type="Pfam" id="PF02541"/>
    </source>
</evidence>
<comment type="similarity">
    <text evidence="1">Belongs to the GppA/Ppx family.</text>
</comment>
<accession>A0A6J4U4B9</accession>
<evidence type="ECO:0000259" key="4">
    <source>
        <dbReference type="Pfam" id="PF21447"/>
    </source>
</evidence>
<dbReference type="Gene3D" id="3.30.420.150">
    <property type="entry name" value="Exopolyphosphatase. Domain 2"/>
    <property type="match status" value="1"/>
</dbReference>
<dbReference type="EC" id="3.6.1.11" evidence="5"/>
<feature type="domain" description="Ppx/GppA phosphatase C-terminal" evidence="4">
    <location>
        <begin position="321"/>
        <end position="480"/>
    </location>
</feature>
<gene>
    <name evidence="5" type="ORF">AVDCRST_MAG30-4651</name>
</gene>
<evidence type="ECO:0000256" key="2">
    <source>
        <dbReference type="ARBA" id="ARBA00022801"/>
    </source>
</evidence>
<dbReference type="Gene3D" id="1.10.3210.10">
    <property type="entry name" value="Hypothetical protein af1432"/>
    <property type="match status" value="1"/>
</dbReference>
<dbReference type="SUPFAM" id="SSF53067">
    <property type="entry name" value="Actin-like ATPase domain"/>
    <property type="match status" value="2"/>
</dbReference>
<organism evidence="5">
    <name type="scientific">uncultured Solirubrobacteraceae bacterium</name>
    <dbReference type="NCBI Taxonomy" id="1162706"/>
    <lineage>
        <taxon>Bacteria</taxon>
        <taxon>Bacillati</taxon>
        <taxon>Actinomycetota</taxon>
        <taxon>Thermoleophilia</taxon>
        <taxon>Solirubrobacterales</taxon>
        <taxon>Solirubrobacteraceae</taxon>
        <taxon>environmental samples</taxon>
    </lineage>
</organism>
<dbReference type="InterPro" id="IPR030673">
    <property type="entry name" value="PyroPPase_GppA_Ppx"/>
</dbReference>
<dbReference type="InterPro" id="IPR050273">
    <property type="entry name" value="GppA/Ppx_hydrolase"/>
</dbReference>
<evidence type="ECO:0000313" key="5">
    <source>
        <dbReference type="EMBL" id="CAA9540047.1"/>
    </source>
</evidence>
<dbReference type="InterPro" id="IPR003695">
    <property type="entry name" value="Ppx_GppA_N"/>
</dbReference>
<dbReference type="CDD" id="cd24052">
    <property type="entry name" value="ASKHA_NBD_HpPPX-GppA-like"/>
    <property type="match status" value="1"/>
</dbReference>
<dbReference type="CDD" id="cd00077">
    <property type="entry name" value="HDc"/>
    <property type="match status" value="1"/>
</dbReference>
<sequence>MRRQAVIDLGSNSFRLVVFSWQAGEDRPGWWRRTDEIYEAVRIGEGLEETGELQPEPMGRALQTLELYAHYCASTEITDVRAVATSAIRDAANQAEFLASAQERSGLSIEVLSTAEEARYGYLAAVNTTTLADGVALDLGGGSMQLTQVASRLARASGSWGLGAVRMTERFLLDKRASKKQIKALRAHVREELERDAPWLVGAGTHGGRITGIGGTVRNLAAAAEIAGRLPSFGVQGFCLERDAVDELVSRFSEMTPAERRKVPGVKPARADLILAGSVVVQTILHLGAFDALEVTEAGLREGVFFSTLLAGEDPPLVDDVRGAGVRNLAAQYDTDFAHVEHVARLALQMFDALSRAGLHPGDPEERDLLWAAALLHDIGVAVDYDDHHKHSRYLILNAGLPGYSTRQTALIGQMARYHRKGSPGLGEYAAIAHKGDDALIVRCSALLRVAEQLERSRDRAVRDAHMDATDDTVRLRLESGDGAPLARWAAEREGGLFERAFGRRLEVASAPAVAGV</sequence>
<keyword evidence="2 5" id="KW-0378">Hydrolase</keyword>
<dbReference type="GO" id="GO:0004309">
    <property type="term" value="F:exopolyphosphatase activity"/>
    <property type="evidence" value="ECO:0007669"/>
    <property type="project" value="UniProtKB-EC"/>
</dbReference>
<reference evidence="5" key="1">
    <citation type="submission" date="2020-02" db="EMBL/GenBank/DDBJ databases">
        <authorList>
            <person name="Meier V. D."/>
        </authorList>
    </citation>
    <scope>NUCLEOTIDE SEQUENCE</scope>
    <source>
        <strain evidence="5">AVDCRST_MAG30</strain>
    </source>
</reference>
<dbReference type="InterPro" id="IPR043129">
    <property type="entry name" value="ATPase_NBD"/>
</dbReference>
<dbReference type="InterPro" id="IPR048950">
    <property type="entry name" value="Ppx_GppA_C"/>
</dbReference>
<name>A0A6J4U4B9_9ACTN</name>
<dbReference type="PANTHER" id="PTHR30005">
    <property type="entry name" value="EXOPOLYPHOSPHATASE"/>
    <property type="match status" value="1"/>
</dbReference>